<gene>
    <name evidence="1" type="ORF">F4559_005211</name>
</gene>
<dbReference type="AlphaFoldDB" id="A0A7W7T770"/>
<accession>A0A7W7T770</accession>
<dbReference type="Proteomes" id="UP000542674">
    <property type="component" value="Unassembled WGS sequence"/>
</dbReference>
<reference evidence="1 2" key="1">
    <citation type="submission" date="2020-08" db="EMBL/GenBank/DDBJ databases">
        <title>Sequencing the genomes of 1000 actinobacteria strains.</title>
        <authorList>
            <person name="Klenk H.-P."/>
        </authorList>
    </citation>
    <scope>NUCLEOTIDE SEQUENCE [LARGE SCALE GENOMIC DNA]</scope>
    <source>
        <strain evidence="1 2">DSM 45084</strain>
    </source>
</reference>
<evidence type="ECO:0000313" key="2">
    <source>
        <dbReference type="Proteomes" id="UP000542674"/>
    </source>
</evidence>
<evidence type="ECO:0000313" key="1">
    <source>
        <dbReference type="EMBL" id="MBB4967852.1"/>
    </source>
</evidence>
<sequence length="88" mass="9935">MTFDRKEYEEFVAAMIEDERPRMFAVLREYGECEDAEVVAWGFAWTGHATALLPGGNVLRSGSADRAARVLERGHHGPTRLVWMDHSA</sequence>
<organism evidence="1 2">
    <name type="scientific">Saccharothrix violaceirubra</name>
    <dbReference type="NCBI Taxonomy" id="413306"/>
    <lineage>
        <taxon>Bacteria</taxon>
        <taxon>Bacillati</taxon>
        <taxon>Actinomycetota</taxon>
        <taxon>Actinomycetes</taxon>
        <taxon>Pseudonocardiales</taxon>
        <taxon>Pseudonocardiaceae</taxon>
        <taxon>Saccharothrix</taxon>
    </lineage>
</organism>
<name>A0A7W7T770_9PSEU</name>
<dbReference type="EMBL" id="JACHJS010000001">
    <property type="protein sequence ID" value="MBB4967852.1"/>
    <property type="molecule type" value="Genomic_DNA"/>
</dbReference>
<comment type="caution">
    <text evidence="1">The sequence shown here is derived from an EMBL/GenBank/DDBJ whole genome shotgun (WGS) entry which is preliminary data.</text>
</comment>
<keyword evidence="2" id="KW-1185">Reference proteome</keyword>
<protein>
    <submittedName>
        <fullName evidence="1">Uncharacterized protein</fullName>
    </submittedName>
</protein>
<proteinExistence type="predicted"/>